<evidence type="ECO:0000313" key="2">
    <source>
        <dbReference type="Proteomes" id="UP000735302"/>
    </source>
</evidence>
<organism evidence="1 2">
    <name type="scientific">Plakobranchus ocellatus</name>
    <dbReference type="NCBI Taxonomy" id="259542"/>
    <lineage>
        <taxon>Eukaryota</taxon>
        <taxon>Metazoa</taxon>
        <taxon>Spiralia</taxon>
        <taxon>Lophotrochozoa</taxon>
        <taxon>Mollusca</taxon>
        <taxon>Gastropoda</taxon>
        <taxon>Heterobranchia</taxon>
        <taxon>Euthyneura</taxon>
        <taxon>Panpulmonata</taxon>
        <taxon>Sacoglossa</taxon>
        <taxon>Placobranchoidea</taxon>
        <taxon>Plakobranchidae</taxon>
        <taxon>Plakobranchus</taxon>
    </lineage>
</organism>
<protein>
    <submittedName>
        <fullName evidence="1">Uncharacterized protein</fullName>
    </submittedName>
</protein>
<comment type="caution">
    <text evidence="1">The sequence shown here is derived from an EMBL/GenBank/DDBJ whole genome shotgun (WGS) entry which is preliminary data.</text>
</comment>
<reference evidence="1 2" key="1">
    <citation type="journal article" date="2021" name="Elife">
        <title>Chloroplast acquisition without the gene transfer in kleptoplastic sea slugs, Plakobranchus ocellatus.</title>
        <authorList>
            <person name="Maeda T."/>
            <person name="Takahashi S."/>
            <person name="Yoshida T."/>
            <person name="Shimamura S."/>
            <person name="Takaki Y."/>
            <person name="Nagai Y."/>
            <person name="Toyoda A."/>
            <person name="Suzuki Y."/>
            <person name="Arimoto A."/>
            <person name="Ishii H."/>
            <person name="Satoh N."/>
            <person name="Nishiyama T."/>
            <person name="Hasebe M."/>
            <person name="Maruyama T."/>
            <person name="Minagawa J."/>
            <person name="Obokata J."/>
            <person name="Shigenobu S."/>
        </authorList>
    </citation>
    <scope>NUCLEOTIDE SEQUENCE [LARGE SCALE GENOMIC DNA]</scope>
</reference>
<evidence type="ECO:0000313" key="1">
    <source>
        <dbReference type="EMBL" id="GFO45459.1"/>
    </source>
</evidence>
<dbReference type="Proteomes" id="UP000735302">
    <property type="component" value="Unassembled WGS sequence"/>
</dbReference>
<gene>
    <name evidence="1" type="ORF">PoB_007196400</name>
</gene>
<accession>A0AAV4DMP8</accession>
<dbReference type="EMBL" id="BLXT01008059">
    <property type="protein sequence ID" value="GFO45459.1"/>
    <property type="molecule type" value="Genomic_DNA"/>
</dbReference>
<sequence>MLDAPFLQSLISYISVGLELTTVKGRIKNFRREGFHPLNTKPYGDTEGLKASLTLTKFCNLRMQMWPCLAYTGTPFHYQAHNFLVIGKNPSSNRVFMAPQCFVVESLQKVVLVNAKCLHKTER</sequence>
<name>A0AAV4DMP8_9GAST</name>
<dbReference type="AlphaFoldDB" id="A0AAV4DMP8"/>
<proteinExistence type="predicted"/>
<keyword evidence="2" id="KW-1185">Reference proteome</keyword>